<keyword evidence="6 8" id="KW-1133">Transmembrane helix</keyword>
<evidence type="ECO:0000256" key="5">
    <source>
        <dbReference type="ARBA" id="ARBA00022692"/>
    </source>
</evidence>
<dbReference type="OrthoDB" id="2078716at2"/>
<name>A0A1S2LYQ6_9BACI</name>
<dbReference type="AlphaFoldDB" id="A0A1S2LYQ6"/>
<evidence type="ECO:0000313" key="10">
    <source>
        <dbReference type="Proteomes" id="UP000179524"/>
    </source>
</evidence>
<evidence type="ECO:0000313" key="9">
    <source>
        <dbReference type="EMBL" id="OIJ17622.1"/>
    </source>
</evidence>
<evidence type="ECO:0000256" key="8">
    <source>
        <dbReference type="SAM" id="Phobius"/>
    </source>
</evidence>
<evidence type="ECO:0000256" key="6">
    <source>
        <dbReference type="ARBA" id="ARBA00022989"/>
    </source>
</evidence>
<keyword evidence="10" id="KW-1185">Reference proteome</keyword>
<proteinExistence type="inferred from homology"/>
<dbReference type="Pfam" id="PF03845">
    <property type="entry name" value="Spore_permease"/>
    <property type="match status" value="1"/>
</dbReference>
<dbReference type="GO" id="GO:0016020">
    <property type="term" value="C:membrane"/>
    <property type="evidence" value="ECO:0007669"/>
    <property type="project" value="UniProtKB-SubCell"/>
</dbReference>
<sequence length="370" mass="41327">MKNAKITCVQLFSLLVLFQLGTSIVVGFGLDAKKDAWIAILLGSWIGILIFLIFHQLYILYSKPLTSYSRDILGKYLGFLVGIFYVVYFLYGSSRDLRDVGDLLASSVYNVTPLFVINLFMMVAIAYVLNKGIVVLARLSELYLLILICLSFLGNMLVLISGLVEFNNLFPILENGFEPILTTIFPNTTVFPFGELVCFTMVFHYLNTKENSRKIGIYSILLSGLILAYSTAINVAVLGMEITQDSTFPLFSTISLINIADFIQRLDAIVVLTLFIGAFFKTSLFYYAAVIAASDLFKVKQQTLVLPFGIIILLLSMFIATDFAEHLEEGKLSLKTIHAIFGLFIPLLLLIIAKFRKKGQKQIVNQSTEG</sequence>
<evidence type="ECO:0000256" key="1">
    <source>
        <dbReference type="ARBA" id="ARBA00004141"/>
    </source>
</evidence>
<dbReference type="InterPro" id="IPR004761">
    <property type="entry name" value="Spore_GerAB"/>
</dbReference>
<dbReference type="NCBIfam" id="TIGR00912">
    <property type="entry name" value="2A0309"/>
    <property type="match status" value="1"/>
</dbReference>
<feature type="transmembrane region" description="Helical" evidence="8">
    <location>
        <begin position="304"/>
        <end position="324"/>
    </location>
</feature>
<dbReference type="EMBL" id="MLQR01000001">
    <property type="protein sequence ID" value="OIJ17622.1"/>
    <property type="molecule type" value="Genomic_DNA"/>
</dbReference>
<feature type="transmembrane region" description="Helical" evidence="8">
    <location>
        <begin position="218"/>
        <end position="240"/>
    </location>
</feature>
<reference evidence="9 10" key="1">
    <citation type="submission" date="2016-10" db="EMBL/GenBank/DDBJ databases">
        <title>Draft genome sequences of four alkaliphilic bacteria belonging to the Anaerobacillus genus.</title>
        <authorList>
            <person name="Bassil N.M."/>
            <person name="Lloyd J.R."/>
        </authorList>
    </citation>
    <scope>NUCLEOTIDE SEQUENCE [LARGE SCALE GENOMIC DNA]</scope>
    <source>
        <strain evidence="9 10">DSM 18345</strain>
    </source>
</reference>
<keyword evidence="3" id="KW-0813">Transport</keyword>
<feature type="transmembrane region" description="Helical" evidence="8">
    <location>
        <begin position="184"/>
        <end position="206"/>
    </location>
</feature>
<evidence type="ECO:0000256" key="3">
    <source>
        <dbReference type="ARBA" id="ARBA00022448"/>
    </source>
</evidence>
<dbReference type="Proteomes" id="UP000179524">
    <property type="component" value="Unassembled WGS sequence"/>
</dbReference>
<comment type="subcellular location">
    <subcellularLocation>
        <location evidence="1">Membrane</location>
        <topology evidence="1">Multi-pass membrane protein</topology>
    </subcellularLocation>
</comment>
<organism evidence="9 10">
    <name type="scientific">Anaerobacillus alkalilacustris</name>
    <dbReference type="NCBI Taxonomy" id="393763"/>
    <lineage>
        <taxon>Bacteria</taxon>
        <taxon>Bacillati</taxon>
        <taxon>Bacillota</taxon>
        <taxon>Bacilli</taxon>
        <taxon>Bacillales</taxon>
        <taxon>Bacillaceae</taxon>
        <taxon>Anaerobacillus</taxon>
    </lineage>
</organism>
<feature type="transmembrane region" description="Helical" evidence="8">
    <location>
        <begin position="336"/>
        <end position="353"/>
    </location>
</feature>
<dbReference type="RefSeq" id="WP_071308346.1">
    <property type="nucleotide sequence ID" value="NZ_MLQR01000001.1"/>
</dbReference>
<gene>
    <name evidence="9" type="ORF">BKP37_03995</name>
</gene>
<keyword evidence="4" id="KW-0309">Germination</keyword>
<dbReference type="PANTHER" id="PTHR34975">
    <property type="entry name" value="SPORE GERMINATION PROTEIN A2"/>
    <property type="match status" value="1"/>
</dbReference>
<evidence type="ECO:0000256" key="2">
    <source>
        <dbReference type="ARBA" id="ARBA00007998"/>
    </source>
</evidence>
<feature type="transmembrane region" description="Helical" evidence="8">
    <location>
        <begin position="142"/>
        <end position="164"/>
    </location>
</feature>
<feature type="transmembrane region" description="Helical" evidence="8">
    <location>
        <begin position="73"/>
        <end position="91"/>
    </location>
</feature>
<accession>A0A1S2LYQ6</accession>
<keyword evidence="7 8" id="KW-0472">Membrane</keyword>
<protein>
    <submittedName>
        <fullName evidence="9">Uncharacterized protein</fullName>
    </submittedName>
</protein>
<feature type="transmembrane region" description="Helical" evidence="8">
    <location>
        <begin position="37"/>
        <end position="61"/>
    </location>
</feature>
<evidence type="ECO:0000256" key="7">
    <source>
        <dbReference type="ARBA" id="ARBA00023136"/>
    </source>
</evidence>
<comment type="similarity">
    <text evidence="2">Belongs to the amino acid-polyamine-organocation (APC) superfamily. Spore germination protein (SGP) (TC 2.A.3.9) family.</text>
</comment>
<dbReference type="PANTHER" id="PTHR34975:SF2">
    <property type="entry name" value="SPORE GERMINATION PROTEIN A2"/>
    <property type="match status" value="1"/>
</dbReference>
<feature type="transmembrane region" description="Helical" evidence="8">
    <location>
        <begin position="111"/>
        <end position="130"/>
    </location>
</feature>
<keyword evidence="5 8" id="KW-0812">Transmembrane</keyword>
<evidence type="ECO:0000256" key="4">
    <source>
        <dbReference type="ARBA" id="ARBA00022544"/>
    </source>
</evidence>
<dbReference type="GO" id="GO:0009847">
    <property type="term" value="P:spore germination"/>
    <property type="evidence" value="ECO:0007669"/>
    <property type="project" value="InterPro"/>
</dbReference>
<feature type="transmembrane region" description="Helical" evidence="8">
    <location>
        <begin position="268"/>
        <end position="292"/>
    </location>
</feature>
<comment type="caution">
    <text evidence="9">The sequence shown here is derived from an EMBL/GenBank/DDBJ whole genome shotgun (WGS) entry which is preliminary data.</text>
</comment>